<evidence type="ECO:0000313" key="1">
    <source>
        <dbReference type="EMBL" id="MBL1073670.1"/>
    </source>
</evidence>
<sequence>MDAMREIELRVLCEVIEAVEGLLVKFEATGGVVAVTRPQAYALVIQAVMASARATGHHGAGSLARAPLLDAILSGAEETPWEAAVFRVLVGSLALH</sequence>
<keyword evidence="2" id="KW-1185">Reference proteome</keyword>
<comment type="caution">
    <text evidence="1">The sequence shown here is derived from an EMBL/GenBank/DDBJ whole genome shotgun (WGS) entry which is preliminary data.</text>
</comment>
<evidence type="ECO:0000313" key="2">
    <source>
        <dbReference type="Proteomes" id="UP000602198"/>
    </source>
</evidence>
<proteinExistence type="predicted"/>
<gene>
    <name evidence="1" type="ORF">JK358_04625</name>
</gene>
<accession>A0ABS1LZL2</accession>
<organism evidence="1 2">
    <name type="scientific">Nocardia acididurans</name>
    <dbReference type="NCBI Taxonomy" id="2802282"/>
    <lineage>
        <taxon>Bacteria</taxon>
        <taxon>Bacillati</taxon>
        <taxon>Actinomycetota</taxon>
        <taxon>Actinomycetes</taxon>
        <taxon>Mycobacteriales</taxon>
        <taxon>Nocardiaceae</taxon>
        <taxon>Nocardia</taxon>
    </lineage>
</organism>
<dbReference type="EMBL" id="JAERRJ010000002">
    <property type="protein sequence ID" value="MBL1073670.1"/>
    <property type="molecule type" value="Genomic_DNA"/>
</dbReference>
<dbReference type="RefSeq" id="WP_201943998.1">
    <property type="nucleotide sequence ID" value="NZ_JAERRJ010000002.1"/>
</dbReference>
<name>A0ABS1LZL2_9NOCA</name>
<protein>
    <submittedName>
        <fullName evidence="1">Uncharacterized protein</fullName>
    </submittedName>
</protein>
<dbReference type="Proteomes" id="UP000602198">
    <property type="component" value="Unassembled WGS sequence"/>
</dbReference>
<reference evidence="1 2" key="1">
    <citation type="submission" date="2021-01" db="EMBL/GenBank/DDBJ databases">
        <title>WGS of actinomycetes isolated from Thailand.</title>
        <authorList>
            <person name="Thawai C."/>
        </authorList>
    </citation>
    <scope>NUCLEOTIDE SEQUENCE [LARGE SCALE GENOMIC DNA]</scope>
    <source>
        <strain evidence="1 2">LPG 2</strain>
    </source>
</reference>